<dbReference type="GO" id="GO:0016491">
    <property type="term" value="F:oxidoreductase activity"/>
    <property type="evidence" value="ECO:0007669"/>
    <property type="project" value="TreeGrafter"/>
</dbReference>
<dbReference type="OrthoDB" id="5477228at2"/>
<dbReference type="Gene3D" id="1.10.1130.10">
    <property type="entry name" value="Flavocytochrome C3, Chain A"/>
    <property type="match status" value="1"/>
</dbReference>
<dbReference type="SUPFAM" id="SSF48695">
    <property type="entry name" value="Multiheme cytochromes"/>
    <property type="match status" value="1"/>
</dbReference>
<keyword evidence="2" id="KW-0472">Membrane</keyword>
<dbReference type="Pfam" id="PF09699">
    <property type="entry name" value="Paired_CXXCH_1"/>
    <property type="match status" value="1"/>
</dbReference>
<evidence type="ECO:0000259" key="3">
    <source>
        <dbReference type="Pfam" id="PF09699"/>
    </source>
</evidence>
<feature type="transmembrane region" description="Helical" evidence="2">
    <location>
        <begin position="6"/>
        <end position="24"/>
    </location>
</feature>
<dbReference type="InterPro" id="IPR036280">
    <property type="entry name" value="Multihaem_cyt_sf"/>
</dbReference>
<dbReference type="InterPro" id="IPR010177">
    <property type="entry name" value="Paired_CXXCH_1"/>
</dbReference>
<gene>
    <name evidence="4" type="ORF">DFR64_1651</name>
</gene>
<feature type="domain" description="Doubled CXXCH motif" evidence="3">
    <location>
        <begin position="204"/>
        <end position="236"/>
    </location>
</feature>
<keyword evidence="2" id="KW-1133">Transmembrane helix</keyword>
<evidence type="ECO:0000256" key="1">
    <source>
        <dbReference type="ARBA" id="ARBA00022729"/>
    </source>
</evidence>
<name>A0A347ZQV5_9CHLR</name>
<evidence type="ECO:0000313" key="4">
    <source>
        <dbReference type="EMBL" id="REG11759.1"/>
    </source>
</evidence>
<keyword evidence="1" id="KW-0732">Signal</keyword>
<proteinExistence type="predicted"/>
<evidence type="ECO:0000256" key="2">
    <source>
        <dbReference type="SAM" id="Phobius"/>
    </source>
</evidence>
<keyword evidence="2" id="KW-0812">Transmembrane</keyword>
<dbReference type="InterPro" id="IPR051829">
    <property type="entry name" value="Multiheme_Cytochr_ET"/>
</dbReference>
<dbReference type="RefSeq" id="WP_116224875.1">
    <property type="nucleotide sequence ID" value="NZ_AP018437.1"/>
</dbReference>
<reference evidence="4 5" key="1">
    <citation type="submission" date="2018-08" db="EMBL/GenBank/DDBJ databases">
        <title>Genomic Encyclopedia of Type Strains, Phase IV (KMG-IV): sequencing the most valuable type-strain genomes for metagenomic binning, comparative biology and taxonomic classification.</title>
        <authorList>
            <person name="Goeker M."/>
        </authorList>
    </citation>
    <scope>NUCLEOTIDE SEQUENCE [LARGE SCALE GENOMIC DNA]</scope>
    <source>
        <strain evidence="4 5">DSM 23923</strain>
    </source>
</reference>
<keyword evidence="5" id="KW-1185">Reference proteome</keyword>
<evidence type="ECO:0000313" key="5">
    <source>
        <dbReference type="Proteomes" id="UP000256388"/>
    </source>
</evidence>
<dbReference type="Proteomes" id="UP000256388">
    <property type="component" value="Unassembled WGS sequence"/>
</dbReference>
<protein>
    <submittedName>
        <fullName evidence="4">Putative CXXCH cytochrome family protein</fullName>
    </submittedName>
</protein>
<organism evidence="4 5">
    <name type="scientific">Pelolinea submarina</name>
    <dbReference type="NCBI Taxonomy" id="913107"/>
    <lineage>
        <taxon>Bacteria</taxon>
        <taxon>Bacillati</taxon>
        <taxon>Chloroflexota</taxon>
        <taxon>Anaerolineae</taxon>
        <taxon>Anaerolineales</taxon>
        <taxon>Anaerolineaceae</taxon>
        <taxon>Pelolinea</taxon>
    </lineage>
</organism>
<comment type="caution">
    <text evidence="4">The sequence shown here is derived from an EMBL/GenBank/DDBJ whole genome shotgun (WGS) entry which is preliminary data.</text>
</comment>
<dbReference type="AlphaFoldDB" id="A0A347ZQV5"/>
<sequence>MKNRSFVITLILITGALIGWYIYVSAQANQARSVQEVSVDWWGSAHADLTAEAFTHWNEDDPAEVPVSCAKCHSGAGFIDYIGQDGSAAMSVDAPAAVNSVITCEVCHSEQADALTSASLPSGIQASVGSGNALCATCHSGTNSGAAVSAAEAGFGADEVMADIGFVNPHYAFAAATWLGADGEGGFQYDGRAYAGQFEHATGVQSCTQCHDPHSLHMRADYESESANLCATCHSNVTGYKDYREVYVDGIDYDGDGQVEGLYHEIEGMREVLYRAMQAYSAETSQPILWADQYPYWYVDTNQDGEAGEDEVQFANGFSGFTPRLMRAAFNFQFSAKDPAGYVHNGRYVLQLLYDSIADLAGVVDVDMSALVRPD</sequence>
<dbReference type="PANTHER" id="PTHR35038">
    <property type="entry name" value="DISSIMILATORY SULFITE REDUCTASE SIRA"/>
    <property type="match status" value="1"/>
</dbReference>
<accession>A0A347ZQV5</accession>
<dbReference type="EMBL" id="QUMS01000001">
    <property type="protein sequence ID" value="REG11759.1"/>
    <property type="molecule type" value="Genomic_DNA"/>
</dbReference>
<dbReference type="PANTHER" id="PTHR35038:SF8">
    <property type="entry name" value="C-TYPE POLYHEME CYTOCHROME OMCC"/>
    <property type="match status" value="1"/>
</dbReference>